<evidence type="ECO:0000313" key="1">
    <source>
        <dbReference type="EMBL" id="KAK9155002.1"/>
    </source>
</evidence>
<comment type="caution">
    <text evidence="1">The sequence shown here is derived from an EMBL/GenBank/DDBJ whole genome shotgun (WGS) entry which is preliminary data.</text>
</comment>
<accession>A0AAP0PSP0</accession>
<reference evidence="1 2" key="1">
    <citation type="submission" date="2024-01" db="EMBL/GenBank/DDBJ databases">
        <title>Genome assemblies of Stephania.</title>
        <authorList>
            <person name="Yang L."/>
        </authorList>
    </citation>
    <scope>NUCLEOTIDE SEQUENCE [LARGE SCALE GENOMIC DNA]</scope>
    <source>
        <strain evidence="1">QJT</strain>
        <tissue evidence="1">Leaf</tissue>
    </source>
</reference>
<keyword evidence="2" id="KW-1185">Reference proteome</keyword>
<organism evidence="1 2">
    <name type="scientific">Stephania japonica</name>
    <dbReference type="NCBI Taxonomy" id="461633"/>
    <lineage>
        <taxon>Eukaryota</taxon>
        <taxon>Viridiplantae</taxon>
        <taxon>Streptophyta</taxon>
        <taxon>Embryophyta</taxon>
        <taxon>Tracheophyta</taxon>
        <taxon>Spermatophyta</taxon>
        <taxon>Magnoliopsida</taxon>
        <taxon>Ranunculales</taxon>
        <taxon>Menispermaceae</taxon>
        <taxon>Menispermoideae</taxon>
        <taxon>Cissampelideae</taxon>
        <taxon>Stephania</taxon>
    </lineage>
</organism>
<dbReference type="Proteomes" id="UP001417504">
    <property type="component" value="Unassembled WGS sequence"/>
</dbReference>
<gene>
    <name evidence="1" type="ORF">Sjap_002482</name>
</gene>
<protein>
    <submittedName>
        <fullName evidence="1">Uncharacterized protein</fullName>
    </submittedName>
</protein>
<proteinExistence type="predicted"/>
<name>A0AAP0PSP0_9MAGN</name>
<evidence type="ECO:0000313" key="2">
    <source>
        <dbReference type="Proteomes" id="UP001417504"/>
    </source>
</evidence>
<dbReference type="EMBL" id="JBBNAE010000001">
    <property type="protein sequence ID" value="KAK9155002.1"/>
    <property type="molecule type" value="Genomic_DNA"/>
</dbReference>
<sequence length="70" mass="8449">MKNEEFEIRDETFVGFCLVKREIVKNSQKNIEKYFSKLYENYEVPLGYPNEFEWNPIQDKRPNLSKGTII</sequence>
<dbReference type="AlphaFoldDB" id="A0AAP0PSP0"/>